<evidence type="ECO:0000313" key="3">
    <source>
        <dbReference type="Proteomes" id="UP001597168"/>
    </source>
</evidence>
<dbReference type="GO" id="GO:0016301">
    <property type="term" value="F:kinase activity"/>
    <property type="evidence" value="ECO:0007669"/>
    <property type="project" value="UniProtKB-KW"/>
</dbReference>
<accession>A0ABW3R5T1</accession>
<gene>
    <name evidence="2" type="ORF">ACFQ3T_35170</name>
</gene>
<dbReference type="Proteomes" id="UP001597168">
    <property type="component" value="Unassembled WGS sequence"/>
</dbReference>
<organism evidence="2 3">
    <name type="scientific">Saccharothrix hoggarensis</name>
    <dbReference type="NCBI Taxonomy" id="913853"/>
    <lineage>
        <taxon>Bacteria</taxon>
        <taxon>Bacillati</taxon>
        <taxon>Actinomycetota</taxon>
        <taxon>Actinomycetes</taxon>
        <taxon>Pseudonocardiales</taxon>
        <taxon>Pseudonocardiaceae</taxon>
        <taxon>Saccharothrix</taxon>
    </lineage>
</organism>
<feature type="signal peptide" evidence="1">
    <location>
        <begin position="1"/>
        <end position="21"/>
    </location>
</feature>
<sequence length="124" mass="13244">MRRRLLLVLLSFSAAAVAAFAVPLLSFTAAERTQRFVLTRTADLDRFAALAQQAETTGDNAALADEVAAYFELYGEPVVVVDARRAPVARAGLTADDPALAPVLDAALRNQPTRAVPPVLLWLA</sequence>
<keyword evidence="1" id="KW-0732">Signal</keyword>
<evidence type="ECO:0000256" key="1">
    <source>
        <dbReference type="SAM" id="SignalP"/>
    </source>
</evidence>
<name>A0ABW3R5T1_9PSEU</name>
<keyword evidence="3" id="KW-1185">Reference proteome</keyword>
<keyword evidence="2" id="KW-0418">Kinase</keyword>
<proteinExistence type="predicted"/>
<dbReference type="EMBL" id="JBHTLK010000385">
    <property type="protein sequence ID" value="MFD1152407.1"/>
    <property type="molecule type" value="Genomic_DNA"/>
</dbReference>
<keyword evidence="2" id="KW-0808">Transferase</keyword>
<protein>
    <submittedName>
        <fullName evidence="2">Sensor histidine kinase</fullName>
    </submittedName>
</protein>
<feature type="chain" id="PRO_5047501925" evidence="1">
    <location>
        <begin position="22"/>
        <end position="124"/>
    </location>
</feature>
<feature type="non-terminal residue" evidence="2">
    <location>
        <position position="124"/>
    </location>
</feature>
<comment type="caution">
    <text evidence="2">The sequence shown here is derived from an EMBL/GenBank/DDBJ whole genome shotgun (WGS) entry which is preliminary data.</text>
</comment>
<reference evidence="3" key="1">
    <citation type="journal article" date="2019" name="Int. J. Syst. Evol. Microbiol.">
        <title>The Global Catalogue of Microorganisms (GCM) 10K type strain sequencing project: providing services to taxonomists for standard genome sequencing and annotation.</title>
        <authorList>
            <consortium name="The Broad Institute Genomics Platform"/>
            <consortium name="The Broad Institute Genome Sequencing Center for Infectious Disease"/>
            <person name="Wu L."/>
            <person name="Ma J."/>
        </authorList>
    </citation>
    <scope>NUCLEOTIDE SEQUENCE [LARGE SCALE GENOMIC DNA]</scope>
    <source>
        <strain evidence="3">CCUG 60214</strain>
    </source>
</reference>
<evidence type="ECO:0000313" key="2">
    <source>
        <dbReference type="EMBL" id="MFD1152407.1"/>
    </source>
</evidence>